<dbReference type="eggNOG" id="COG5464">
    <property type="taxonomic scope" value="Bacteria"/>
</dbReference>
<dbReference type="PANTHER" id="PTHR34611">
    <property type="match status" value="1"/>
</dbReference>
<sequence length="339" mass="40252">MSQSNEKNNKDKIRIVNKKNNLHDKSYKDLFSNKETFLSLIQTFVSNTWGSKLTKENLVLVDKSYVLSDYEELESDIVYKARIGDHEVFFYMLLEFQSYVDYRMPIRLLLYMIEIWREILKNTSEKEFKRKSFRLPAVVPIVVYNGEKNWTVARTLKEVISNSDIFGESILDFRYEFLDVNRFKKDELYENQNIASAIFLLDQSISRIEFYNRLKDIVIEFNKLTVEEKAQLKHWLVNVNSEENNYKENIEKIFSSNKREVEIMTSNISKGLEKLKEEGKIEGKAEGKAELLIKQLNKKFKLLPMEYEKKIKALPEKILDDIATDIFSLEEIDELKKYF</sequence>
<dbReference type="InterPro" id="IPR051699">
    <property type="entry name" value="Rpn/YhgA-like_nuclease"/>
</dbReference>
<dbReference type="InterPro" id="IPR025587">
    <property type="entry name" value="DUF4351"/>
</dbReference>
<dbReference type="PANTHER" id="PTHR34611:SF2">
    <property type="entry name" value="INACTIVE RECOMBINATION-PROMOTING NUCLEASE-LIKE PROTEIN RPNE-RELATED"/>
    <property type="match status" value="1"/>
</dbReference>
<dbReference type="InterPro" id="IPR006842">
    <property type="entry name" value="Transposase_31"/>
</dbReference>
<dbReference type="OrthoDB" id="1980949at2"/>
<protein>
    <submittedName>
        <fullName evidence="3">Transposase YhgA family protein</fullName>
    </submittedName>
</protein>
<dbReference type="Proteomes" id="UP000002730">
    <property type="component" value="Chromosome"/>
</dbReference>
<evidence type="ECO:0000259" key="1">
    <source>
        <dbReference type="Pfam" id="PF04754"/>
    </source>
</evidence>
<dbReference type="RefSeq" id="WP_010076274.1">
    <property type="nucleotide sequence ID" value="NC_014393.1"/>
</dbReference>
<dbReference type="EMBL" id="CP002160">
    <property type="protein sequence ID" value="ADL50877.1"/>
    <property type="molecule type" value="Genomic_DNA"/>
</dbReference>
<feature type="domain" description="Transposase (putative) YhgA-like" evidence="1">
    <location>
        <begin position="23"/>
        <end position="228"/>
    </location>
</feature>
<evidence type="ECO:0000313" key="4">
    <source>
        <dbReference type="Proteomes" id="UP000002730"/>
    </source>
</evidence>
<feature type="domain" description="DUF4351" evidence="2">
    <location>
        <begin position="282"/>
        <end position="339"/>
    </location>
</feature>
<organism evidence="3 4">
    <name type="scientific">Clostridium cellulovorans (strain ATCC 35296 / DSM 3052 / OCM 3 / 743B)</name>
    <dbReference type="NCBI Taxonomy" id="573061"/>
    <lineage>
        <taxon>Bacteria</taxon>
        <taxon>Bacillati</taxon>
        <taxon>Bacillota</taxon>
        <taxon>Clostridia</taxon>
        <taxon>Eubacteriales</taxon>
        <taxon>Clostridiaceae</taxon>
        <taxon>Clostridium</taxon>
    </lineage>
</organism>
<dbReference type="GO" id="GO:0006310">
    <property type="term" value="P:DNA recombination"/>
    <property type="evidence" value="ECO:0007669"/>
    <property type="project" value="TreeGrafter"/>
</dbReference>
<dbReference type="Pfam" id="PF14261">
    <property type="entry name" value="DUF4351"/>
    <property type="match status" value="1"/>
</dbReference>
<dbReference type="KEGG" id="ccb:Clocel_1118"/>
<dbReference type="STRING" id="573061.Clocel_1118"/>
<keyword evidence="4" id="KW-1185">Reference proteome</keyword>
<gene>
    <name evidence="3" type="ordered locus">Clocel_1118</name>
</gene>
<accession>D9SU39</accession>
<evidence type="ECO:0000313" key="3">
    <source>
        <dbReference type="EMBL" id="ADL50877.1"/>
    </source>
</evidence>
<proteinExistence type="predicted"/>
<dbReference type="GO" id="GO:1990238">
    <property type="term" value="F:double-stranded DNA endonuclease activity"/>
    <property type="evidence" value="ECO:0007669"/>
    <property type="project" value="TreeGrafter"/>
</dbReference>
<reference evidence="3 4" key="1">
    <citation type="submission" date="2010-08" db="EMBL/GenBank/DDBJ databases">
        <title>Complete sequence of Clostridium cellulovorans 743B.</title>
        <authorList>
            <consortium name="US DOE Joint Genome Institute"/>
            <person name="Lucas S."/>
            <person name="Copeland A."/>
            <person name="Lapidus A."/>
            <person name="Cheng J.-F."/>
            <person name="Bruce D."/>
            <person name="Goodwin L."/>
            <person name="Pitluck S."/>
            <person name="Chertkov O."/>
            <person name="Detter J.C."/>
            <person name="Han C."/>
            <person name="Tapia R."/>
            <person name="Land M."/>
            <person name="Hauser L."/>
            <person name="Chang Y.-J."/>
            <person name="Jeffries C."/>
            <person name="Kyrpides N."/>
            <person name="Ivanova N."/>
            <person name="Mikhailova N."/>
            <person name="Hemme C.L."/>
            <person name="Woyke T."/>
        </authorList>
    </citation>
    <scope>NUCLEOTIDE SEQUENCE [LARGE SCALE GENOMIC DNA]</scope>
    <source>
        <strain evidence="4">ATCC 35296 / DSM 3052 / OCM 3 / 743B</strain>
    </source>
</reference>
<dbReference type="Pfam" id="PF04754">
    <property type="entry name" value="Transposase_31"/>
    <property type="match status" value="1"/>
</dbReference>
<name>D9SU39_CLOC7</name>
<dbReference type="AlphaFoldDB" id="D9SU39"/>
<evidence type="ECO:0000259" key="2">
    <source>
        <dbReference type="Pfam" id="PF14261"/>
    </source>
</evidence>
<dbReference type="HOGENOM" id="CLU_059548_0_1_9"/>